<dbReference type="PANTHER" id="PTHR35529">
    <property type="entry name" value="MANGANESE EFFLUX PUMP MNTP-RELATED"/>
    <property type="match status" value="1"/>
</dbReference>
<evidence type="ECO:0000313" key="6">
    <source>
        <dbReference type="EMBL" id="MBC5658426.1"/>
    </source>
</evidence>
<evidence type="ECO:0008006" key="8">
    <source>
        <dbReference type="Google" id="ProtNLM"/>
    </source>
</evidence>
<keyword evidence="3 5" id="KW-1133">Transmembrane helix</keyword>
<dbReference type="PANTHER" id="PTHR35529:SF2">
    <property type="entry name" value="SPORULATION PROTEIN YTAF-RELATED"/>
    <property type="match status" value="1"/>
</dbReference>
<gene>
    <name evidence="6" type="ORF">H8S44_01325</name>
</gene>
<proteinExistence type="predicted"/>
<feature type="transmembrane region" description="Helical" evidence="5">
    <location>
        <begin position="38"/>
        <end position="60"/>
    </location>
</feature>
<feature type="transmembrane region" description="Helical" evidence="5">
    <location>
        <begin position="107"/>
        <end position="130"/>
    </location>
</feature>
<evidence type="ECO:0000256" key="3">
    <source>
        <dbReference type="ARBA" id="ARBA00022989"/>
    </source>
</evidence>
<feature type="transmembrane region" description="Helical" evidence="5">
    <location>
        <begin position="169"/>
        <end position="187"/>
    </location>
</feature>
<feature type="transmembrane region" description="Helical" evidence="5">
    <location>
        <begin position="6"/>
        <end position="26"/>
    </location>
</feature>
<dbReference type="RefSeq" id="WP_186872855.1">
    <property type="nucleotide sequence ID" value="NZ_JACOOR010000001.1"/>
</dbReference>
<organism evidence="6 7">
    <name type="scientific">Anaerosacchariphilus hominis</name>
    <dbReference type="NCBI Taxonomy" id="2763017"/>
    <lineage>
        <taxon>Bacteria</taxon>
        <taxon>Bacillati</taxon>
        <taxon>Bacillota</taxon>
        <taxon>Clostridia</taxon>
        <taxon>Lachnospirales</taxon>
        <taxon>Lachnospiraceae</taxon>
        <taxon>Anaerosacchariphilus</taxon>
    </lineage>
</organism>
<evidence type="ECO:0000256" key="4">
    <source>
        <dbReference type="ARBA" id="ARBA00023136"/>
    </source>
</evidence>
<protein>
    <recommendedName>
        <fullName evidence="8">Sporulation membrane protein YtaF</fullName>
    </recommendedName>
</protein>
<dbReference type="AlphaFoldDB" id="A0A923L9S0"/>
<sequence>MSAWIWEMLILVTALSVDTFAAGFVYGVSGVKVPGVSVWILTGVSGLLFVAALFVGGAAGRLLPEHLARVGGCLFLTVLGLWKLAAPFGRREAERADRNQDRRVSPAEAAVLGAMLSADGLAAGVGSGFLSGKISFLRVGAFGLGSSVAAGMGAFLLGKWCGRSLSCRFQTNLCWISGALLLLLAVIKLF</sequence>
<name>A0A923L9S0_9FIRM</name>
<feature type="transmembrane region" description="Helical" evidence="5">
    <location>
        <begin position="66"/>
        <end position="86"/>
    </location>
</feature>
<accession>A0A923L9S0</accession>
<keyword evidence="1" id="KW-1003">Cell membrane</keyword>
<dbReference type="InterPro" id="IPR003810">
    <property type="entry name" value="Mntp/YtaF"/>
</dbReference>
<keyword evidence="2 5" id="KW-0812">Transmembrane</keyword>
<dbReference type="EMBL" id="JACOOR010000001">
    <property type="protein sequence ID" value="MBC5658426.1"/>
    <property type="molecule type" value="Genomic_DNA"/>
</dbReference>
<evidence type="ECO:0000256" key="5">
    <source>
        <dbReference type="SAM" id="Phobius"/>
    </source>
</evidence>
<evidence type="ECO:0000313" key="7">
    <source>
        <dbReference type="Proteomes" id="UP000649345"/>
    </source>
</evidence>
<keyword evidence="7" id="KW-1185">Reference proteome</keyword>
<dbReference type="Proteomes" id="UP000649345">
    <property type="component" value="Unassembled WGS sequence"/>
</dbReference>
<reference evidence="6" key="1">
    <citation type="submission" date="2020-08" db="EMBL/GenBank/DDBJ databases">
        <title>Genome public.</title>
        <authorList>
            <person name="Liu C."/>
            <person name="Sun Q."/>
        </authorList>
    </citation>
    <scope>NUCLEOTIDE SEQUENCE</scope>
    <source>
        <strain evidence="6">NSJ-68</strain>
    </source>
</reference>
<evidence type="ECO:0000256" key="1">
    <source>
        <dbReference type="ARBA" id="ARBA00022475"/>
    </source>
</evidence>
<feature type="transmembrane region" description="Helical" evidence="5">
    <location>
        <begin position="136"/>
        <end position="157"/>
    </location>
</feature>
<evidence type="ECO:0000256" key="2">
    <source>
        <dbReference type="ARBA" id="ARBA00022692"/>
    </source>
</evidence>
<comment type="caution">
    <text evidence="6">The sequence shown here is derived from an EMBL/GenBank/DDBJ whole genome shotgun (WGS) entry which is preliminary data.</text>
</comment>
<keyword evidence="4 5" id="KW-0472">Membrane</keyword>